<evidence type="ECO:0000313" key="2">
    <source>
        <dbReference type="EMBL" id="MDA0159879.1"/>
    </source>
</evidence>
<dbReference type="InterPro" id="IPR007055">
    <property type="entry name" value="BON_dom"/>
</dbReference>
<dbReference type="EMBL" id="JAPDOD010000003">
    <property type="protein sequence ID" value="MDA0159879.1"/>
    <property type="molecule type" value="Genomic_DNA"/>
</dbReference>
<dbReference type="InterPro" id="IPR051686">
    <property type="entry name" value="Lipoprotein_DolP"/>
</dbReference>
<dbReference type="PROSITE" id="PS50914">
    <property type="entry name" value="BON"/>
    <property type="match status" value="2"/>
</dbReference>
<dbReference type="AlphaFoldDB" id="A0A9X3MP98"/>
<name>A0A9X3MP98_9ACTN</name>
<evidence type="ECO:0000259" key="1">
    <source>
        <dbReference type="PROSITE" id="PS50914"/>
    </source>
</evidence>
<dbReference type="Gene3D" id="3.30.1340.30">
    <property type="match status" value="2"/>
</dbReference>
<evidence type="ECO:0000313" key="3">
    <source>
        <dbReference type="Proteomes" id="UP001149140"/>
    </source>
</evidence>
<protein>
    <submittedName>
        <fullName evidence="2">BON domain-containing protein</fullName>
    </submittedName>
</protein>
<dbReference type="Pfam" id="PF04972">
    <property type="entry name" value="BON"/>
    <property type="match status" value="2"/>
</dbReference>
<comment type="caution">
    <text evidence="2">The sequence shown here is derived from an EMBL/GenBank/DDBJ whole genome shotgun (WGS) entry which is preliminary data.</text>
</comment>
<dbReference type="PANTHER" id="PTHR34606:SF15">
    <property type="entry name" value="BON DOMAIN-CONTAINING PROTEIN"/>
    <property type="match status" value="1"/>
</dbReference>
<dbReference type="Proteomes" id="UP001149140">
    <property type="component" value="Unassembled WGS sequence"/>
</dbReference>
<accession>A0A9X3MP98</accession>
<keyword evidence="3" id="KW-1185">Reference proteome</keyword>
<organism evidence="2 3">
    <name type="scientific">Solirubrobacter ginsenosidimutans</name>
    <dbReference type="NCBI Taxonomy" id="490573"/>
    <lineage>
        <taxon>Bacteria</taxon>
        <taxon>Bacillati</taxon>
        <taxon>Actinomycetota</taxon>
        <taxon>Thermoleophilia</taxon>
        <taxon>Solirubrobacterales</taxon>
        <taxon>Solirubrobacteraceae</taxon>
        <taxon>Solirubrobacter</taxon>
    </lineage>
</organism>
<dbReference type="RefSeq" id="WP_270038643.1">
    <property type="nucleotide sequence ID" value="NZ_JAPDOD010000003.1"/>
</dbReference>
<proteinExistence type="predicted"/>
<feature type="domain" description="BON" evidence="1">
    <location>
        <begin position="79"/>
        <end position="147"/>
    </location>
</feature>
<dbReference type="PANTHER" id="PTHR34606">
    <property type="entry name" value="BON DOMAIN-CONTAINING PROTEIN"/>
    <property type="match status" value="1"/>
</dbReference>
<feature type="domain" description="BON" evidence="1">
    <location>
        <begin position="3"/>
        <end position="72"/>
    </location>
</feature>
<reference evidence="2" key="1">
    <citation type="submission" date="2022-10" db="EMBL/GenBank/DDBJ databases">
        <title>The WGS of Solirubrobacter ginsenosidimutans DSM 21036.</title>
        <authorList>
            <person name="Jiang Z."/>
        </authorList>
    </citation>
    <scope>NUCLEOTIDE SEQUENCE</scope>
    <source>
        <strain evidence="2">DSM 21036</strain>
    </source>
</reference>
<gene>
    <name evidence="2" type="ORF">OM076_06370</name>
</gene>
<sequence length="151" mass="16610">MSTNGEIEAAVRAELMGDPRLPHPDEVAIAVDAGLVTLRGTVGSFAQLRAAVADARRSVGVTDVWDELQVRLLNEDRRKDAEIRGAALQRLIWDSEIPGEFLDVKVKDGWLTLKGQLSHQWQSDEAFDRVASLHGVTGVTNEIKVDERRAA</sequence>